<feature type="transmembrane region" description="Helical" evidence="1">
    <location>
        <begin position="370"/>
        <end position="389"/>
    </location>
</feature>
<accession>A0AAW5PMX3</accession>
<sequence>MSSLPTAPDLAGRAALGMLASALLCYGAAAAGLMGWPLVVLFAAFLGCGLLSLAALRDGRVAIVVSIVAVLVVISLGSPGDDWDPRSIWLFHAKRIYLEGTLSAQLDDYAPWSHNDYPVLVPLLMASAAKLVGQWNELFPKAIAPLLLLPALLLIGSSLRSRQWLALFVLGLLLMGGEMLVNGYLDVAVAVYAVAALATAMRLREARGAPREVDLLAFALVIAVLSLLKNEGVVVAGVVVGFVLFEALVRERRLYWKVSLAFVVALLPLLAWMFAVSSAGVGNDLATTDMKAQAWARLSEQGGSALILKRLLVPEWVLLPLLVMAVMWRRSVRQPTVVVAILAALAYGVVLYLVYLGTPHDLNWHLRTSVSRTLMPVMLLLVYALVVLMDRRTAQNRSRSVA</sequence>
<dbReference type="Proteomes" id="UP001320691">
    <property type="component" value="Unassembled WGS sequence"/>
</dbReference>
<protein>
    <recommendedName>
        <fullName evidence="4">Glycosyltransferase RgtA/B/C/D-like domain-containing protein</fullName>
    </recommendedName>
</protein>
<keyword evidence="1" id="KW-0812">Transmembrane</keyword>
<feature type="transmembrane region" description="Helical" evidence="1">
    <location>
        <begin position="254"/>
        <end position="275"/>
    </location>
</feature>
<organism evidence="2 3">
    <name type="scientific">Stenotrophomonas rhizophila</name>
    <dbReference type="NCBI Taxonomy" id="216778"/>
    <lineage>
        <taxon>Bacteria</taxon>
        <taxon>Pseudomonadati</taxon>
        <taxon>Pseudomonadota</taxon>
        <taxon>Gammaproteobacteria</taxon>
        <taxon>Lysobacterales</taxon>
        <taxon>Lysobacteraceae</taxon>
        <taxon>Stenotrophomonas</taxon>
    </lineage>
</organism>
<evidence type="ECO:0008006" key="4">
    <source>
        <dbReference type="Google" id="ProtNLM"/>
    </source>
</evidence>
<dbReference type="EMBL" id="JANUEK010000008">
    <property type="protein sequence ID" value="MCS4281245.1"/>
    <property type="molecule type" value="Genomic_DNA"/>
</dbReference>
<feature type="transmembrane region" description="Helical" evidence="1">
    <location>
        <begin position="337"/>
        <end position="358"/>
    </location>
</feature>
<feature type="transmembrane region" description="Helical" evidence="1">
    <location>
        <begin position="61"/>
        <end position="80"/>
    </location>
</feature>
<evidence type="ECO:0000313" key="2">
    <source>
        <dbReference type="EMBL" id="MCS4281245.1"/>
    </source>
</evidence>
<gene>
    <name evidence="2" type="ORF">M2412_003261</name>
</gene>
<feature type="transmembrane region" description="Helical" evidence="1">
    <location>
        <begin position="311"/>
        <end position="328"/>
    </location>
</feature>
<name>A0AAW5PMX3_9GAMM</name>
<dbReference type="AlphaFoldDB" id="A0AAW5PMX3"/>
<feature type="transmembrane region" description="Helical" evidence="1">
    <location>
        <begin position="167"/>
        <end position="195"/>
    </location>
</feature>
<dbReference type="RefSeq" id="WP_259261776.1">
    <property type="nucleotide sequence ID" value="NZ_JANUEK010000008.1"/>
</dbReference>
<feature type="transmembrane region" description="Helical" evidence="1">
    <location>
        <begin position="40"/>
        <end position="56"/>
    </location>
</feature>
<keyword evidence="1" id="KW-0472">Membrane</keyword>
<feature type="transmembrane region" description="Helical" evidence="1">
    <location>
        <begin position="138"/>
        <end position="155"/>
    </location>
</feature>
<evidence type="ECO:0000256" key="1">
    <source>
        <dbReference type="SAM" id="Phobius"/>
    </source>
</evidence>
<proteinExistence type="predicted"/>
<comment type="caution">
    <text evidence="2">The sequence shown here is derived from an EMBL/GenBank/DDBJ whole genome shotgun (WGS) entry which is preliminary data.</text>
</comment>
<reference evidence="2" key="1">
    <citation type="submission" date="2022-08" db="EMBL/GenBank/DDBJ databases">
        <title>Genomic analyses of the natural microbiome of Caenorhabditis elegans.</title>
        <authorList>
            <person name="Samuel B."/>
        </authorList>
    </citation>
    <scope>NUCLEOTIDE SEQUENCE</scope>
    <source>
        <strain evidence="2">BIGb0277</strain>
    </source>
</reference>
<keyword evidence="1" id="KW-1133">Transmembrane helix</keyword>
<evidence type="ECO:0000313" key="3">
    <source>
        <dbReference type="Proteomes" id="UP001320691"/>
    </source>
</evidence>
<feature type="transmembrane region" description="Helical" evidence="1">
    <location>
        <begin position="215"/>
        <end position="245"/>
    </location>
</feature>